<sequence>MVQSKEKEPAQSDRRTRASTKCKDIPESAEKDELNDELEDPKPHTKKPKKTGGKGGKGSNKTSRIDWTDDLPFELLNTVTDDLTLKKVLFPGVGQNASYSKGGGMTKKEAHWLTAVALFESKAEFSTDIATAKEKGSAALRTLE</sequence>
<comment type="caution">
    <text evidence="2">The sequence shown here is derived from an EMBL/GenBank/DDBJ whole genome shotgun (WGS) entry which is preliminary data.</text>
</comment>
<feature type="region of interest" description="Disordered" evidence="1">
    <location>
        <begin position="1"/>
        <end position="66"/>
    </location>
</feature>
<feature type="compositionally biased region" description="Basic and acidic residues" evidence="1">
    <location>
        <begin position="1"/>
        <end position="32"/>
    </location>
</feature>
<reference evidence="2 3" key="1">
    <citation type="submission" date="2024-02" db="EMBL/GenBank/DDBJ databases">
        <title>A draft genome for the cacao thread blight pathogen Marasmius crinis-equi.</title>
        <authorList>
            <person name="Cohen S.P."/>
            <person name="Baruah I.K."/>
            <person name="Amoako-Attah I."/>
            <person name="Bukari Y."/>
            <person name="Meinhardt L.W."/>
            <person name="Bailey B.A."/>
        </authorList>
    </citation>
    <scope>NUCLEOTIDE SEQUENCE [LARGE SCALE GENOMIC DNA]</scope>
    <source>
        <strain evidence="2 3">GH-76</strain>
    </source>
</reference>
<evidence type="ECO:0000313" key="2">
    <source>
        <dbReference type="EMBL" id="KAL0565563.1"/>
    </source>
</evidence>
<protein>
    <submittedName>
        <fullName evidence="2">Uncharacterized protein</fullName>
    </submittedName>
</protein>
<name>A0ABR3ERY6_9AGAR</name>
<evidence type="ECO:0000313" key="3">
    <source>
        <dbReference type="Proteomes" id="UP001465976"/>
    </source>
</evidence>
<evidence type="ECO:0000256" key="1">
    <source>
        <dbReference type="SAM" id="MobiDB-lite"/>
    </source>
</evidence>
<proteinExistence type="predicted"/>
<gene>
    <name evidence="2" type="ORF">V5O48_016460</name>
</gene>
<accession>A0ABR3ERY6</accession>
<keyword evidence="3" id="KW-1185">Reference proteome</keyword>
<dbReference type="EMBL" id="JBAHYK010002211">
    <property type="protein sequence ID" value="KAL0565563.1"/>
    <property type="molecule type" value="Genomic_DNA"/>
</dbReference>
<dbReference type="Proteomes" id="UP001465976">
    <property type="component" value="Unassembled WGS sequence"/>
</dbReference>
<organism evidence="2 3">
    <name type="scientific">Marasmius crinis-equi</name>
    <dbReference type="NCBI Taxonomy" id="585013"/>
    <lineage>
        <taxon>Eukaryota</taxon>
        <taxon>Fungi</taxon>
        <taxon>Dikarya</taxon>
        <taxon>Basidiomycota</taxon>
        <taxon>Agaricomycotina</taxon>
        <taxon>Agaricomycetes</taxon>
        <taxon>Agaricomycetidae</taxon>
        <taxon>Agaricales</taxon>
        <taxon>Marasmiineae</taxon>
        <taxon>Marasmiaceae</taxon>
        <taxon>Marasmius</taxon>
    </lineage>
</organism>